<gene>
    <name evidence="20" type="ORF">SAMN02746011_01328</name>
</gene>
<dbReference type="GO" id="GO:1902600">
    <property type="term" value="P:proton transmembrane transport"/>
    <property type="evidence" value="ECO:0007669"/>
    <property type="project" value="TreeGrafter"/>
</dbReference>
<keyword evidence="16 18" id="KW-0472">Membrane</keyword>
<evidence type="ECO:0000256" key="16">
    <source>
        <dbReference type="ARBA" id="ARBA00023136"/>
    </source>
</evidence>
<dbReference type="EC" id="7.2.2.10" evidence="3"/>
<feature type="transmembrane region" description="Helical" evidence="18">
    <location>
        <begin position="88"/>
        <end position="104"/>
    </location>
</feature>
<evidence type="ECO:0000256" key="6">
    <source>
        <dbReference type="ARBA" id="ARBA00022553"/>
    </source>
</evidence>
<dbReference type="GO" id="GO:1990573">
    <property type="term" value="P:potassium ion import across plasma membrane"/>
    <property type="evidence" value="ECO:0007669"/>
    <property type="project" value="TreeGrafter"/>
</dbReference>
<feature type="transmembrane region" description="Helical" evidence="18">
    <location>
        <begin position="865"/>
        <end position="888"/>
    </location>
</feature>
<evidence type="ECO:0000256" key="12">
    <source>
        <dbReference type="ARBA" id="ARBA00022840"/>
    </source>
</evidence>
<dbReference type="OrthoDB" id="9760364at2"/>
<evidence type="ECO:0000256" key="13">
    <source>
        <dbReference type="ARBA" id="ARBA00022967"/>
    </source>
</evidence>
<dbReference type="InterPro" id="IPR023299">
    <property type="entry name" value="ATPase_P-typ_cyto_dom_N"/>
</dbReference>
<dbReference type="SFLD" id="SFLDS00003">
    <property type="entry name" value="Haloacid_Dehalogenase"/>
    <property type="match status" value="1"/>
</dbReference>
<sequence>MTKKDFVPYLESSDSVVSKLESNVSQGLSEAEVKKRQEEYGFNELETEEKTTLLQKFIEQFKDFMIIVLLVAAAVSVVAEGMEGLTDAFIILLVVILNAIMGVFQEAKAEEAIDALRKMASPSAKVRRDGTIKNVKSTELVPGDIIILEAGDVVPADVRLIETSSLQIEEAALTGESVPSEKAAATLEADDEVGIGDRSNMGFSSTNVTYGRGVGVVTGTGMQTEVGHIATMLSGTEKQLTPLQRDQEKLGKTLTILILGIAAVTFLVGILRGRLPLDMLLVAISLAVAAIPEGLPAISTIILSLGTRTMADRNALVRTLPAVETLGSTQVICSDKTGTLTVNKMTIEKVYYNGELHDASEAINLNTPLLKSIGFANDTEIDDQGQLLGDPTETAMIKYALDKKFDLKGELTKSPRVDEVPFDSTRKLMSTIHQLEDGRYFVAVKGAPDQLIKRCTQVDNNGEVTTLADNQVDEILEYNTNLAKDALRVLAGAYKIIDEIPADVKSETIETDLIFAGLVGMIDPERKEAGDAIAVAKEAGIRTVMITGDHAVTAQAIAERLGILDANDTNNETHVLNGAQLDEISDEELARTVANYSVYARVSPEHKVRIIKAWQANDVVVSMTGDGVNDAPSLKQADIGVGMGITGTEVSKGASDMVLADDNFETIVVAVEEGRKVFANIQKAVQFLLSANLGEVFTLFFATMLGWTILEPVHILWINLVTDVFPAIALGLEGAEKGSMKHAPRTSKDSFLSFGVLPSIIYQGIIEGGITLFMYWLAAYGPFPTQLVGDERHVLAETVAFLTLGMLQLFHSYNVKSVFQSLFSTNPFNNKYLNMAFVGSGALLLMVVLIPGLQSLFGVHDLTGTQWLLVVLAGLSIVVFVEIIKFILRATGVAAKYEKSGADFKVVK</sequence>
<dbReference type="InterPro" id="IPR050510">
    <property type="entry name" value="Cation_transp_ATPase_P-type"/>
</dbReference>
<dbReference type="SFLD" id="SFLDG00002">
    <property type="entry name" value="C1.7:_P-type_atpase_like"/>
    <property type="match status" value="1"/>
</dbReference>
<feature type="transmembrane region" description="Helical" evidence="18">
    <location>
        <begin position="715"/>
        <end position="732"/>
    </location>
</feature>
<keyword evidence="8 18" id="KW-0812">Transmembrane</keyword>
<dbReference type="PRINTS" id="PR00120">
    <property type="entry name" value="HATPASE"/>
</dbReference>
<dbReference type="AlphaFoldDB" id="A0A1T4M5L2"/>
<dbReference type="STRING" id="1121925.SAMN02746011_01328"/>
<evidence type="ECO:0000313" key="21">
    <source>
        <dbReference type="Proteomes" id="UP000189941"/>
    </source>
</evidence>
<evidence type="ECO:0000256" key="14">
    <source>
        <dbReference type="ARBA" id="ARBA00022989"/>
    </source>
</evidence>
<keyword evidence="9" id="KW-0479">Metal-binding</keyword>
<feature type="transmembrane region" description="Helical" evidence="18">
    <location>
        <begin position="832"/>
        <end position="853"/>
    </location>
</feature>
<feature type="transmembrane region" description="Helical" evidence="18">
    <location>
        <begin position="793"/>
        <end position="811"/>
    </location>
</feature>
<dbReference type="SUPFAM" id="SSF56784">
    <property type="entry name" value="HAD-like"/>
    <property type="match status" value="1"/>
</dbReference>
<dbReference type="GO" id="GO:0005524">
    <property type="term" value="F:ATP binding"/>
    <property type="evidence" value="ECO:0007669"/>
    <property type="project" value="UniProtKB-KW"/>
</dbReference>
<dbReference type="PANTHER" id="PTHR43294:SF20">
    <property type="entry name" value="P-TYPE ATPASE"/>
    <property type="match status" value="1"/>
</dbReference>
<proteinExistence type="inferred from homology"/>
<dbReference type="InterPro" id="IPR001757">
    <property type="entry name" value="P_typ_ATPase"/>
</dbReference>
<dbReference type="GO" id="GO:0005388">
    <property type="term" value="F:P-type calcium transporter activity"/>
    <property type="evidence" value="ECO:0007669"/>
    <property type="project" value="UniProtKB-EC"/>
</dbReference>
<dbReference type="EMBL" id="FUWO01000010">
    <property type="protein sequence ID" value="SJZ62136.1"/>
    <property type="molecule type" value="Genomic_DNA"/>
</dbReference>
<feature type="transmembrane region" description="Helical" evidence="18">
    <location>
        <begin position="279"/>
        <end position="303"/>
    </location>
</feature>
<evidence type="ECO:0000256" key="2">
    <source>
        <dbReference type="ARBA" id="ARBA00005675"/>
    </source>
</evidence>
<dbReference type="InterPro" id="IPR023298">
    <property type="entry name" value="ATPase_P-typ_TM_dom_sf"/>
</dbReference>
<dbReference type="InterPro" id="IPR044492">
    <property type="entry name" value="P_typ_ATPase_HD_dom"/>
</dbReference>
<dbReference type="InterPro" id="IPR059000">
    <property type="entry name" value="ATPase_P-type_domA"/>
</dbReference>
<dbReference type="PROSITE" id="PS00154">
    <property type="entry name" value="ATPASE_E1_E2"/>
    <property type="match status" value="1"/>
</dbReference>
<dbReference type="GO" id="GO:0005886">
    <property type="term" value="C:plasma membrane"/>
    <property type="evidence" value="ECO:0007669"/>
    <property type="project" value="UniProtKB-SubCell"/>
</dbReference>
<keyword evidence="15" id="KW-0406">Ion transport</keyword>
<evidence type="ECO:0000259" key="19">
    <source>
        <dbReference type="SMART" id="SM00831"/>
    </source>
</evidence>
<dbReference type="SUPFAM" id="SSF81665">
    <property type="entry name" value="Calcium ATPase, transmembrane domain M"/>
    <property type="match status" value="1"/>
</dbReference>
<protein>
    <recommendedName>
        <fullName evidence="3">P-type Ca(2+) transporter</fullName>
        <ecNumber evidence="3">7.2.2.10</ecNumber>
    </recommendedName>
</protein>
<dbReference type="Pfam" id="PF00689">
    <property type="entry name" value="Cation_ATPase_C"/>
    <property type="match status" value="1"/>
</dbReference>
<dbReference type="Gene3D" id="2.70.150.10">
    <property type="entry name" value="Calcium-transporting ATPase, cytoplasmic transduction domain A"/>
    <property type="match status" value="1"/>
</dbReference>
<dbReference type="Pfam" id="PF13246">
    <property type="entry name" value="Cation_ATPase"/>
    <property type="match status" value="1"/>
</dbReference>
<keyword evidence="14 18" id="KW-1133">Transmembrane helix</keyword>
<evidence type="ECO:0000256" key="4">
    <source>
        <dbReference type="ARBA" id="ARBA00022448"/>
    </source>
</evidence>
<evidence type="ECO:0000256" key="15">
    <source>
        <dbReference type="ARBA" id="ARBA00023065"/>
    </source>
</evidence>
<dbReference type="SMART" id="SM00831">
    <property type="entry name" value="Cation_ATPase_N"/>
    <property type="match status" value="1"/>
</dbReference>
<dbReference type="GO" id="GO:0006883">
    <property type="term" value="P:intracellular sodium ion homeostasis"/>
    <property type="evidence" value="ECO:0007669"/>
    <property type="project" value="TreeGrafter"/>
</dbReference>
<dbReference type="FunFam" id="2.70.150.10:FF:000016">
    <property type="entry name" value="Calcium-transporting P-type ATPase putative"/>
    <property type="match status" value="1"/>
</dbReference>
<evidence type="ECO:0000256" key="8">
    <source>
        <dbReference type="ARBA" id="ARBA00022692"/>
    </source>
</evidence>
<dbReference type="Gene3D" id="3.40.1110.10">
    <property type="entry name" value="Calcium-transporting ATPase, cytoplasmic domain N"/>
    <property type="match status" value="1"/>
</dbReference>
<dbReference type="RefSeq" id="WP_078756068.1">
    <property type="nucleotide sequence ID" value="NZ_FUWO01000010.1"/>
</dbReference>
<accession>A0A1T4M5L2</accession>
<dbReference type="InterPro" id="IPR023214">
    <property type="entry name" value="HAD_sf"/>
</dbReference>
<dbReference type="Gene3D" id="3.40.50.1000">
    <property type="entry name" value="HAD superfamily/HAD-like"/>
    <property type="match status" value="1"/>
</dbReference>
<dbReference type="GO" id="GO:0036376">
    <property type="term" value="P:sodium ion export across plasma membrane"/>
    <property type="evidence" value="ECO:0007669"/>
    <property type="project" value="TreeGrafter"/>
</dbReference>
<dbReference type="GO" id="GO:0005391">
    <property type="term" value="F:P-type sodium:potassium-exchanging transporter activity"/>
    <property type="evidence" value="ECO:0007669"/>
    <property type="project" value="TreeGrafter"/>
</dbReference>
<comment type="subcellular location">
    <subcellularLocation>
        <location evidence="1">Cell membrane</location>
        <topology evidence="1">Multi-pass membrane protein</topology>
    </subcellularLocation>
</comment>
<feature type="domain" description="Cation-transporting P-type ATPase N-terminal" evidence="19">
    <location>
        <begin position="7"/>
        <end position="81"/>
    </location>
</feature>
<dbReference type="SUPFAM" id="SSF81653">
    <property type="entry name" value="Calcium ATPase, transduction domain A"/>
    <property type="match status" value="1"/>
</dbReference>
<dbReference type="Proteomes" id="UP000189941">
    <property type="component" value="Unassembled WGS sequence"/>
</dbReference>
<name>A0A1T4M5L2_9LACT</name>
<dbReference type="Gene3D" id="1.20.1110.10">
    <property type="entry name" value="Calcium-transporting ATPase, transmembrane domain"/>
    <property type="match status" value="1"/>
</dbReference>
<evidence type="ECO:0000256" key="18">
    <source>
        <dbReference type="SAM" id="Phobius"/>
    </source>
</evidence>
<dbReference type="PRINTS" id="PR00119">
    <property type="entry name" value="CATATPASE"/>
</dbReference>
<comment type="catalytic activity">
    <reaction evidence="17">
        <text>Ca(2+)(in) + ATP + H2O = Ca(2+)(out) + ADP + phosphate + H(+)</text>
        <dbReference type="Rhea" id="RHEA:18105"/>
        <dbReference type="ChEBI" id="CHEBI:15377"/>
        <dbReference type="ChEBI" id="CHEBI:15378"/>
        <dbReference type="ChEBI" id="CHEBI:29108"/>
        <dbReference type="ChEBI" id="CHEBI:30616"/>
        <dbReference type="ChEBI" id="CHEBI:43474"/>
        <dbReference type="ChEBI" id="CHEBI:456216"/>
        <dbReference type="EC" id="7.2.2.10"/>
    </reaction>
</comment>
<feature type="transmembrane region" description="Helical" evidence="18">
    <location>
        <begin position="685"/>
        <end position="709"/>
    </location>
</feature>
<dbReference type="PANTHER" id="PTHR43294">
    <property type="entry name" value="SODIUM/POTASSIUM-TRANSPORTING ATPASE SUBUNIT ALPHA"/>
    <property type="match status" value="1"/>
</dbReference>
<evidence type="ECO:0000313" key="20">
    <source>
        <dbReference type="EMBL" id="SJZ62136.1"/>
    </source>
</evidence>
<dbReference type="Pfam" id="PF00122">
    <property type="entry name" value="E1-E2_ATPase"/>
    <property type="match status" value="1"/>
</dbReference>
<reference evidence="21" key="1">
    <citation type="submission" date="2017-02" db="EMBL/GenBank/DDBJ databases">
        <authorList>
            <person name="Varghese N."/>
            <person name="Submissions S."/>
        </authorList>
    </citation>
    <scope>NUCLEOTIDE SEQUENCE [LARGE SCALE GENOMIC DNA]</scope>
    <source>
        <strain evidence="21">DSM 15739</strain>
    </source>
</reference>
<evidence type="ECO:0000256" key="11">
    <source>
        <dbReference type="ARBA" id="ARBA00022837"/>
    </source>
</evidence>
<feature type="transmembrane region" description="Helical" evidence="18">
    <location>
        <begin position="64"/>
        <end position="82"/>
    </location>
</feature>
<comment type="similarity">
    <text evidence="2">Belongs to the cation transport ATPase (P-type) (TC 3.A.3) family. Type IIA subfamily.</text>
</comment>
<keyword evidence="5" id="KW-1003">Cell membrane</keyword>
<dbReference type="FunFam" id="3.40.50.1000:FF:000028">
    <property type="entry name" value="Calcium-transporting P-type ATPase, putative"/>
    <property type="match status" value="1"/>
</dbReference>
<evidence type="ECO:0000256" key="10">
    <source>
        <dbReference type="ARBA" id="ARBA00022741"/>
    </source>
</evidence>
<dbReference type="FunFam" id="3.40.50.1000:FF:000001">
    <property type="entry name" value="Phospholipid-transporting ATPase IC"/>
    <property type="match status" value="1"/>
</dbReference>
<keyword evidence="13" id="KW-1278">Translocase</keyword>
<dbReference type="InterPro" id="IPR018303">
    <property type="entry name" value="ATPase_P-typ_P_site"/>
</dbReference>
<keyword evidence="12" id="KW-0067">ATP-binding</keyword>
<evidence type="ECO:0000256" key="3">
    <source>
        <dbReference type="ARBA" id="ARBA00012790"/>
    </source>
</evidence>
<dbReference type="InterPro" id="IPR036412">
    <property type="entry name" value="HAD-like_sf"/>
</dbReference>
<keyword evidence="11" id="KW-0106">Calcium</keyword>
<evidence type="ECO:0000256" key="17">
    <source>
        <dbReference type="ARBA" id="ARBA00048694"/>
    </source>
</evidence>
<organism evidence="20 21">
    <name type="scientific">Globicatella sulfidifaciens DSM 15739</name>
    <dbReference type="NCBI Taxonomy" id="1121925"/>
    <lineage>
        <taxon>Bacteria</taxon>
        <taxon>Bacillati</taxon>
        <taxon>Bacillota</taxon>
        <taxon>Bacilli</taxon>
        <taxon>Lactobacillales</taxon>
        <taxon>Aerococcaceae</taxon>
        <taxon>Globicatella</taxon>
    </lineage>
</organism>
<evidence type="ECO:0000256" key="5">
    <source>
        <dbReference type="ARBA" id="ARBA00022475"/>
    </source>
</evidence>
<dbReference type="NCBIfam" id="TIGR01494">
    <property type="entry name" value="ATPase_P-type"/>
    <property type="match status" value="3"/>
</dbReference>
<keyword evidence="6" id="KW-0597">Phosphoprotein</keyword>
<dbReference type="InterPro" id="IPR006068">
    <property type="entry name" value="ATPase_P-typ_cation-transptr_C"/>
</dbReference>
<dbReference type="FunFam" id="3.40.1110.10:FF:000053">
    <property type="entry name" value="Cation-transporting ATPase, E1-E2 family"/>
    <property type="match status" value="1"/>
</dbReference>
<dbReference type="InterPro" id="IPR008250">
    <property type="entry name" value="ATPase_P-typ_transduc_dom_A_sf"/>
</dbReference>
<dbReference type="Pfam" id="PF00690">
    <property type="entry name" value="Cation_ATPase_N"/>
    <property type="match status" value="1"/>
</dbReference>
<dbReference type="SUPFAM" id="SSF81660">
    <property type="entry name" value="Metal cation-transporting ATPase, ATP-binding domain N"/>
    <property type="match status" value="1"/>
</dbReference>
<keyword evidence="21" id="KW-1185">Reference proteome</keyword>
<keyword evidence="4" id="KW-0813">Transport</keyword>
<evidence type="ECO:0000256" key="9">
    <source>
        <dbReference type="ARBA" id="ARBA00022723"/>
    </source>
</evidence>
<dbReference type="GO" id="GO:0016887">
    <property type="term" value="F:ATP hydrolysis activity"/>
    <property type="evidence" value="ECO:0007669"/>
    <property type="project" value="InterPro"/>
</dbReference>
<keyword evidence="10" id="KW-0547">Nucleotide-binding</keyword>
<feature type="transmembrane region" description="Helical" evidence="18">
    <location>
        <begin position="752"/>
        <end position="778"/>
    </location>
</feature>
<keyword evidence="7" id="KW-0109">Calcium transport</keyword>
<feature type="transmembrane region" description="Helical" evidence="18">
    <location>
        <begin position="254"/>
        <end position="273"/>
    </location>
</feature>
<dbReference type="InterPro" id="IPR004014">
    <property type="entry name" value="ATPase_P-typ_cation-transptr_N"/>
</dbReference>
<evidence type="ECO:0000256" key="7">
    <source>
        <dbReference type="ARBA" id="ARBA00022568"/>
    </source>
</evidence>
<dbReference type="SFLD" id="SFLDF00027">
    <property type="entry name" value="p-type_atpase"/>
    <property type="match status" value="1"/>
</dbReference>
<evidence type="ECO:0000256" key="1">
    <source>
        <dbReference type="ARBA" id="ARBA00004651"/>
    </source>
</evidence>
<dbReference type="GO" id="GO:0030007">
    <property type="term" value="P:intracellular potassium ion homeostasis"/>
    <property type="evidence" value="ECO:0007669"/>
    <property type="project" value="TreeGrafter"/>
</dbReference>
<dbReference type="GO" id="GO:0046872">
    <property type="term" value="F:metal ion binding"/>
    <property type="evidence" value="ECO:0007669"/>
    <property type="project" value="UniProtKB-KW"/>
</dbReference>